<evidence type="ECO:0000313" key="2">
    <source>
        <dbReference type="EMBL" id="ELA46930.1"/>
    </source>
</evidence>
<dbReference type="HOGENOM" id="CLU_1332816_0_0_1"/>
<gene>
    <name evidence="2" type="ORF">VCUG_01549</name>
</gene>
<dbReference type="OMA" id="EVCLHFC"/>
<feature type="region of interest" description="Disordered" evidence="1">
    <location>
        <begin position="1"/>
        <end position="27"/>
    </location>
</feature>
<protein>
    <submittedName>
        <fullName evidence="2">Uncharacterized protein</fullName>
    </submittedName>
</protein>
<name>L2GV22_VAVCU</name>
<evidence type="ECO:0000256" key="1">
    <source>
        <dbReference type="SAM" id="MobiDB-lite"/>
    </source>
</evidence>
<dbReference type="RefSeq" id="XP_008074567.1">
    <property type="nucleotide sequence ID" value="XM_008076376.1"/>
</dbReference>
<keyword evidence="3" id="KW-1185">Reference proteome</keyword>
<dbReference type="InParanoid" id="L2GV22"/>
<feature type="compositionally biased region" description="Basic residues" evidence="1">
    <location>
        <begin position="1"/>
        <end position="21"/>
    </location>
</feature>
<dbReference type="Proteomes" id="UP000011081">
    <property type="component" value="Unassembled WGS sequence"/>
</dbReference>
<sequence>MVQKKRQSKRRTFNRRKRKTFKSTLKKDKKIPPSILRTDDCLETLSKIRRLEKQRNANHDAQNISRPVLINSRDPVYVEGDVYMDNDSPVSVHWKSKMNAKDFDPTKKYSVPNTPYTLILGGKMPNKEKAFRVLEDMITFLSPKEVCLHFCIPMFGSTDEFVEVFGEEYGLKGWREVAAKVFEEIKKEKIYFHREINGVMNFELRA</sequence>
<organism evidence="2 3">
    <name type="scientific">Vavraia culicis (isolate floridensis)</name>
    <name type="common">Microsporidian parasite</name>
    <dbReference type="NCBI Taxonomy" id="948595"/>
    <lineage>
        <taxon>Eukaryota</taxon>
        <taxon>Fungi</taxon>
        <taxon>Fungi incertae sedis</taxon>
        <taxon>Microsporidia</taxon>
        <taxon>Pleistophoridae</taxon>
        <taxon>Vavraia</taxon>
    </lineage>
</organism>
<proteinExistence type="predicted"/>
<accession>L2GV22</accession>
<dbReference type="VEuPathDB" id="MicrosporidiaDB:VCUG_01549"/>
<reference evidence="3" key="1">
    <citation type="submission" date="2011-03" db="EMBL/GenBank/DDBJ databases">
        <title>The genome sequence of Vavraia culicis strain floridensis.</title>
        <authorList>
            <consortium name="The Broad Institute Genome Sequencing Platform"/>
            <person name="Cuomo C."/>
            <person name="Becnel J."/>
            <person name="Sanscrainte N."/>
            <person name="Young S.K."/>
            <person name="Zeng Q."/>
            <person name="Gargeya S."/>
            <person name="Fitzgerald M."/>
            <person name="Haas B."/>
            <person name="Abouelleil A."/>
            <person name="Alvarado L."/>
            <person name="Arachchi H.M."/>
            <person name="Berlin A."/>
            <person name="Chapman S.B."/>
            <person name="Gearin G."/>
            <person name="Goldberg J."/>
            <person name="Griggs A."/>
            <person name="Gujja S."/>
            <person name="Hansen M."/>
            <person name="Heiman D."/>
            <person name="Howarth C."/>
            <person name="Larimer J."/>
            <person name="Lui A."/>
            <person name="MacDonald P.J.P."/>
            <person name="McCowen C."/>
            <person name="Montmayeur A."/>
            <person name="Murphy C."/>
            <person name="Neiman D."/>
            <person name="Pearson M."/>
            <person name="Priest M."/>
            <person name="Roberts A."/>
            <person name="Saif S."/>
            <person name="Shea T."/>
            <person name="Sisk P."/>
            <person name="Stolte C."/>
            <person name="Sykes S."/>
            <person name="Wortman J."/>
            <person name="Nusbaum C."/>
            <person name="Birren B."/>
        </authorList>
    </citation>
    <scope>NUCLEOTIDE SEQUENCE [LARGE SCALE GENOMIC DNA]</scope>
    <source>
        <strain evidence="3">floridensis</strain>
    </source>
</reference>
<dbReference type="AlphaFoldDB" id="L2GV22"/>
<dbReference type="GeneID" id="19879425"/>
<evidence type="ECO:0000313" key="3">
    <source>
        <dbReference type="Proteomes" id="UP000011081"/>
    </source>
</evidence>
<dbReference type="OrthoDB" id="10364184at2759"/>
<dbReference type="EMBL" id="GL877428">
    <property type="protein sequence ID" value="ELA46930.1"/>
    <property type="molecule type" value="Genomic_DNA"/>
</dbReference>